<accession>A0ABS0UG80</accession>
<keyword evidence="2" id="KW-1185">Reference proteome</keyword>
<sequence>MTTVNPLQSALQNAYSQLNNQVQSNRPGQVEADVMRFFGAPASLLQDLRNDLKAVTDGPNPHRAVDNLLTGLQKLEMFTAGPSIATEMPAGREPSIGDKFFV</sequence>
<feature type="non-terminal residue" evidence="1">
    <location>
        <position position="102"/>
    </location>
</feature>
<comment type="caution">
    <text evidence="1">The sequence shown here is derived from an EMBL/GenBank/DDBJ whole genome shotgun (WGS) entry which is preliminary data.</text>
</comment>
<proteinExistence type="predicted"/>
<dbReference type="EMBL" id="JAEILG010000020">
    <property type="protein sequence ID" value="MBI6564592.1"/>
    <property type="molecule type" value="Genomic_DNA"/>
</dbReference>
<evidence type="ECO:0000313" key="1">
    <source>
        <dbReference type="EMBL" id="MBI6564592.1"/>
    </source>
</evidence>
<dbReference type="RefSeq" id="WP_198719707.1">
    <property type="nucleotide sequence ID" value="NZ_JAEIKU010000044.1"/>
</dbReference>
<organism evidence="1 2">
    <name type="scientific">Pseudomonas synxantha</name>
    <dbReference type="NCBI Taxonomy" id="47883"/>
    <lineage>
        <taxon>Bacteria</taxon>
        <taxon>Pseudomonadati</taxon>
        <taxon>Pseudomonadota</taxon>
        <taxon>Gammaproteobacteria</taxon>
        <taxon>Pseudomonadales</taxon>
        <taxon>Pseudomonadaceae</taxon>
        <taxon>Pseudomonas</taxon>
    </lineage>
</organism>
<name>A0ABS0UG80_9PSED</name>
<dbReference type="Proteomes" id="UP000648914">
    <property type="component" value="Unassembled WGS sequence"/>
</dbReference>
<gene>
    <name evidence="1" type="ORF">YA0852_10835</name>
</gene>
<protein>
    <submittedName>
        <fullName evidence="1">Uncharacterized protein</fullName>
    </submittedName>
</protein>
<reference evidence="1 2" key="1">
    <citation type="submission" date="2020-12" db="EMBL/GenBank/DDBJ databases">
        <title>Comparative genomic insights into the epidemiology and virulence of plant pathogenic Pseudomonads from Turkey.</title>
        <authorList>
            <person name="Dillon M."/>
            <person name="Ruiz-Bedoya T."/>
            <person name="Bendalovic-Torma C."/>
            <person name="Guttman K.M."/>
            <person name="Kwak H."/>
            <person name="Middleton M.A."/>
            <person name="Wang P.W."/>
            <person name="Horuz S."/>
            <person name="Aysan Y."/>
            <person name="Guttman D.S."/>
        </authorList>
    </citation>
    <scope>NUCLEOTIDE SEQUENCE [LARGE SCALE GENOMIC DNA]</scope>
    <source>
        <strain evidence="1 2">S5_IA_2b</strain>
    </source>
</reference>
<evidence type="ECO:0000313" key="2">
    <source>
        <dbReference type="Proteomes" id="UP000648914"/>
    </source>
</evidence>